<dbReference type="InterPro" id="IPR014179">
    <property type="entry name" value="PfaD-like_TIM-barrel"/>
</dbReference>
<dbReference type="InterPro" id="IPR001227">
    <property type="entry name" value="Ac_transferase_dom_sf"/>
</dbReference>
<feature type="domain" description="Malonyl-CoA:ACP transacylase (MAT)" evidence="6">
    <location>
        <begin position="10"/>
        <end position="361"/>
    </location>
</feature>
<evidence type="ECO:0000259" key="6">
    <source>
        <dbReference type="SMART" id="SM00827"/>
    </source>
</evidence>
<feature type="compositionally biased region" description="Low complexity" evidence="5">
    <location>
        <begin position="312"/>
        <end position="327"/>
    </location>
</feature>
<dbReference type="InterPro" id="IPR013785">
    <property type="entry name" value="Aldolase_TIM"/>
</dbReference>
<feature type="compositionally biased region" description="Pro residues" evidence="5">
    <location>
        <begin position="291"/>
        <end position="311"/>
    </location>
</feature>
<dbReference type="PANTHER" id="PTHR42681">
    <property type="entry name" value="MALONYL-COA-ACYL CARRIER PROTEIN TRANSACYLASE, MITOCHONDRIAL"/>
    <property type="match status" value="1"/>
</dbReference>
<evidence type="ECO:0000256" key="1">
    <source>
        <dbReference type="ARBA" id="ARBA00013258"/>
    </source>
</evidence>
<dbReference type="SUPFAM" id="SSF52151">
    <property type="entry name" value="FabD/lysophospholipase-like"/>
    <property type="match status" value="1"/>
</dbReference>
<dbReference type="Pfam" id="PF03060">
    <property type="entry name" value="NMO"/>
    <property type="match status" value="1"/>
</dbReference>
<dbReference type="EMBL" id="JBHMCG010000040">
    <property type="protein sequence ID" value="MFB9572450.1"/>
    <property type="molecule type" value="Genomic_DNA"/>
</dbReference>
<dbReference type="SUPFAM" id="SSF51412">
    <property type="entry name" value="Inosine monophosphate dehydrogenase (IMPDH)"/>
    <property type="match status" value="1"/>
</dbReference>
<evidence type="ECO:0000256" key="2">
    <source>
        <dbReference type="ARBA" id="ARBA00022679"/>
    </source>
</evidence>
<dbReference type="EC" id="2.3.1.39" evidence="1"/>
<dbReference type="InterPro" id="IPR016036">
    <property type="entry name" value="Malonyl_transacylase_ACP-bd"/>
</dbReference>
<keyword evidence="3" id="KW-0012">Acyltransferase</keyword>
<dbReference type="InterPro" id="IPR050858">
    <property type="entry name" value="Mal-CoA-ACP_Trans/PKS_FabD"/>
</dbReference>
<accession>A0ABV5R3L8</accession>
<feature type="region of interest" description="Disordered" evidence="5">
    <location>
        <begin position="287"/>
        <end position="327"/>
    </location>
</feature>
<dbReference type="Pfam" id="PF00698">
    <property type="entry name" value="Acyl_transf_1"/>
    <property type="match status" value="1"/>
</dbReference>
<proteinExistence type="predicted"/>
<keyword evidence="8" id="KW-1185">Reference proteome</keyword>
<evidence type="ECO:0000256" key="5">
    <source>
        <dbReference type="SAM" id="MobiDB-lite"/>
    </source>
</evidence>
<dbReference type="Gene3D" id="3.30.70.250">
    <property type="entry name" value="Malonyl-CoA ACP transacylase, ACP-binding"/>
    <property type="match status" value="1"/>
</dbReference>
<dbReference type="SUPFAM" id="SSF55048">
    <property type="entry name" value="Probable ACP-binding domain of malonyl-CoA ACP transacylase"/>
    <property type="match status" value="1"/>
</dbReference>
<dbReference type="PANTHER" id="PTHR42681:SF1">
    <property type="entry name" value="MALONYL-COA-ACYL CARRIER PROTEIN TRANSACYLASE, MITOCHONDRIAL"/>
    <property type="match status" value="1"/>
</dbReference>
<dbReference type="RefSeq" id="WP_345518878.1">
    <property type="nucleotide sequence ID" value="NZ_BAAAXD010000050.1"/>
</dbReference>
<organism evidence="7 8">
    <name type="scientific">Streptomyces yanii</name>
    <dbReference type="NCBI Taxonomy" id="78510"/>
    <lineage>
        <taxon>Bacteria</taxon>
        <taxon>Bacillati</taxon>
        <taxon>Actinomycetota</taxon>
        <taxon>Actinomycetes</taxon>
        <taxon>Kitasatosporales</taxon>
        <taxon>Streptomycetaceae</taxon>
        <taxon>Streptomyces</taxon>
    </lineage>
</organism>
<dbReference type="SMART" id="SM00827">
    <property type="entry name" value="PKS_AT"/>
    <property type="match status" value="1"/>
</dbReference>
<protein>
    <recommendedName>
        <fullName evidence="1">[acyl-carrier-protein] S-malonyltransferase</fullName>
        <ecNumber evidence="1">2.3.1.39</ecNumber>
    </recommendedName>
</protein>
<dbReference type="Pfam" id="PF21607">
    <property type="entry name" value="FabD_helical_ins"/>
    <property type="match status" value="1"/>
</dbReference>
<dbReference type="Proteomes" id="UP001589710">
    <property type="component" value="Unassembled WGS sequence"/>
</dbReference>
<reference evidence="7 8" key="1">
    <citation type="submission" date="2024-09" db="EMBL/GenBank/DDBJ databases">
        <authorList>
            <person name="Sun Q."/>
            <person name="Mori K."/>
        </authorList>
    </citation>
    <scope>NUCLEOTIDE SEQUENCE [LARGE SCALE GENOMIC DNA]</scope>
    <source>
        <strain evidence="7 8">JCM 3331</strain>
    </source>
</reference>
<comment type="catalytic activity">
    <reaction evidence="4">
        <text>holo-[ACP] + malonyl-CoA = malonyl-[ACP] + CoA</text>
        <dbReference type="Rhea" id="RHEA:41792"/>
        <dbReference type="Rhea" id="RHEA-COMP:9623"/>
        <dbReference type="Rhea" id="RHEA-COMP:9685"/>
        <dbReference type="ChEBI" id="CHEBI:57287"/>
        <dbReference type="ChEBI" id="CHEBI:57384"/>
        <dbReference type="ChEBI" id="CHEBI:64479"/>
        <dbReference type="ChEBI" id="CHEBI:78449"/>
        <dbReference type="EC" id="2.3.1.39"/>
    </reaction>
</comment>
<dbReference type="CDD" id="cd04742">
    <property type="entry name" value="NPD_FabD"/>
    <property type="match status" value="1"/>
</dbReference>
<dbReference type="Gene3D" id="3.40.366.10">
    <property type="entry name" value="Malonyl-Coenzyme A Acyl Carrier Protein, domain 2"/>
    <property type="match status" value="1"/>
</dbReference>
<comment type="caution">
    <text evidence="7">The sequence shown here is derived from an EMBL/GenBank/DDBJ whole genome shotgun (WGS) entry which is preliminary data.</text>
</comment>
<sequence length="787" mass="84315">MSGNGRRAWLFTGQGSQRKGMGAHYADLLPGHWELADRLLGFSVREACAADSAGRLRDTRHLQPVMFVLNAVAGLVRLEREPAPDFLGGHSLGELNALFAAGCFDFETGVRLVRRRGELMARASGGSMVAVVGLAPEQIEALTLADPGDAVEVSNYNSLDQTVLSCPRAAVAGLVDRVAEAGGRAVPLNVSASFHSRDMAAAEEEFREYLTGVPLDDPRIPVLSNVTARPHRPGTVAAQLSRQIRRPVRWRESMLHLAAEGVREITEIGPGRVLTGFWESALAEPIQVKPQSPPEPAPPRVPVPPPPPPPAASASTAPAASPAAGPARALDLAPQDLGSAEFREDHGVRWAYASGSMFRAIASTALVARMARAGLLGFYGAGGVTLPELADAIRTIRADAGPDARFGVNLLHDPEDPAHEAATVDLCLRHDIRSVEAAAYLRVTEPLVHFRFSGAHRDPDGTPVAVRHIVAKVSRPEVAEAFARPAPAALVARLVADGRLTREEAEVAALLPVAGDICAEADSAGHTDGAAAMTLMPAMTRLRDDVMRQHRYPRRIRIGASGGLGTPEALAAAFVLGADFVVTGSVNQCTVEAGTSDTVKDMLAGLDVQDTAYAPAGDMFEYGSRVQVVRKGTLFAARGNKLYQLYRQLDGLEALDAGTRRSLEETCFRRPLEEVWNLVRQRYVTTGRTDLAAAVERDAKRRMSAVFRWYFGYSTRAAMAGDPSERANFQVHCGPAMGAFNRFVAGSALEDWRRRHVDGVAEELMTGAAGVLERASWRPAGSPRSAR</sequence>
<dbReference type="InterPro" id="IPR014043">
    <property type="entry name" value="Acyl_transferase_dom"/>
</dbReference>
<evidence type="ECO:0000256" key="3">
    <source>
        <dbReference type="ARBA" id="ARBA00023315"/>
    </source>
</evidence>
<dbReference type="Gene3D" id="3.20.20.70">
    <property type="entry name" value="Aldolase class I"/>
    <property type="match status" value="1"/>
</dbReference>
<dbReference type="InterPro" id="IPR016035">
    <property type="entry name" value="Acyl_Trfase/lysoPLipase"/>
</dbReference>
<evidence type="ECO:0000313" key="8">
    <source>
        <dbReference type="Proteomes" id="UP001589710"/>
    </source>
</evidence>
<evidence type="ECO:0000313" key="7">
    <source>
        <dbReference type="EMBL" id="MFB9572450.1"/>
    </source>
</evidence>
<dbReference type="NCBIfam" id="TIGR02814">
    <property type="entry name" value="pfaD_fam"/>
    <property type="match status" value="1"/>
</dbReference>
<name>A0ABV5R3L8_9ACTN</name>
<keyword evidence="2" id="KW-0808">Transferase</keyword>
<evidence type="ECO:0000256" key="4">
    <source>
        <dbReference type="ARBA" id="ARBA00048462"/>
    </source>
</evidence>
<dbReference type="InterPro" id="IPR049489">
    <property type="entry name" value="FabD-like_helical_ins"/>
</dbReference>
<gene>
    <name evidence="7" type="ORF">ACFFTL_08970</name>
</gene>